<sequence length="147" mass="17530">MYITIAVITLLFVAWVVYSYHNSIDPYEYGSSILGNRVSLTFKTKRGDYRIILELSQSDEEYWYDENTLFIRRAVADTEHLRRSLTTKDIRESGPAGEFLYKIMTDNLEDEDFMFRHASSMRKLRKYVLSNFMTLQLRHLYTKEAVW</sequence>
<keyword evidence="2" id="KW-1185">Reference proteome</keyword>
<proteinExistence type="predicted"/>
<gene>
    <name evidence="1" type="ORF">Aphrodite1_0191</name>
</gene>
<evidence type="ECO:0000313" key="1">
    <source>
        <dbReference type="EMBL" id="AUR81060.1"/>
    </source>
</evidence>
<name>A0A2I7QI40_9CAUD</name>
<evidence type="ECO:0000313" key="2">
    <source>
        <dbReference type="Proteomes" id="UP000240536"/>
    </source>
</evidence>
<organism evidence="1 2">
    <name type="scientific">Vibrio phage Aphrodite1</name>
    <dbReference type="NCBI Taxonomy" id="2070057"/>
    <lineage>
        <taxon>Viruses</taxon>
        <taxon>Duplodnaviria</taxon>
        <taxon>Heunggongvirae</taxon>
        <taxon>Uroviricota</taxon>
        <taxon>Caudoviricetes</taxon>
        <taxon>Chimalliviridae</taxon>
        <taxon>Gorgonvirinae</taxon>
        <taxon>Aphroditevirus</taxon>
        <taxon>Aphroditevirus aphrodite1</taxon>
    </lineage>
</organism>
<protein>
    <submittedName>
        <fullName evidence="1">Uncharacterized protein</fullName>
    </submittedName>
</protein>
<dbReference type="EMBL" id="MG720308">
    <property type="protein sequence ID" value="AUR81060.1"/>
    <property type="molecule type" value="Genomic_DNA"/>
</dbReference>
<accession>A0A2I7QI40</accession>
<dbReference type="Proteomes" id="UP000240536">
    <property type="component" value="Segment"/>
</dbReference>
<reference evidence="2" key="1">
    <citation type="submission" date="2017-12" db="EMBL/GenBank/DDBJ databases">
        <title>Phage resistance in Vibrio sp. unravels a complex metabolic adaptation strategy.</title>
        <authorList>
            <person name="Skliros D."/>
            <person name="Kalatzis P.G."/>
            <person name="Katharios P."/>
            <person name="Flemetakis E."/>
        </authorList>
    </citation>
    <scope>NUCLEOTIDE SEQUENCE [LARGE SCALE GENOMIC DNA]</scope>
</reference>